<accession>A0A6F8YTH4</accession>
<name>A0A6F8YTH4_9ACTN</name>
<dbReference type="Pfam" id="PF00975">
    <property type="entry name" value="Thioesterase"/>
    <property type="match status" value="1"/>
</dbReference>
<dbReference type="AlphaFoldDB" id="A0A6F8YTH4"/>
<feature type="domain" description="Thioesterase" evidence="2">
    <location>
        <begin position="22"/>
        <end position="241"/>
    </location>
</feature>
<gene>
    <name evidence="3" type="ORF">Psuf_065510</name>
</gene>
<dbReference type="PANTHER" id="PTHR11487">
    <property type="entry name" value="THIOESTERASE"/>
    <property type="match status" value="1"/>
</dbReference>
<evidence type="ECO:0000259" key="2">
    <source>
        <dbReference type="Pfam" id="PF00975"/>
    </source>
</evidence>
<evidence type="ECO:0000313" key="3">
    <source>
        <dbReference type="EMBL" id="BCB89238.1"/>
    </source>
</evidence>
<evidence type="ECO:0000313" key="4">
    <source>
        <dbReference type="Proteomes" id="UP000503011"/>
    </source>
</evidence>
<organism evidence="3 4">
    <name type="scientific">Phytohabitans suffuscus</name>
    <dbReference type="NCBI Taxonomy" id="624315"/>
    <lineage>
        <taxon>Bacteria</taxon>
        <taxon>Bacillati</taxon>
        <taxon>Actinomycetota</taxon>
        <taxon>Actinomycetes</taxon>
        <taxon>Micromonosporales</taxon>
        <taxon>Micromonosporaceae</taxon>
    </lineage>
</organism>
<comment type="similarity">
    <text evidence="1">Belongs to the thioesterase family.</text>
</comment>
<dbReference type="SUPFAM" id="SSF53474">
    <property type="entry name" value="alpha/beta-Hydrolases"/>
    <property type="match status" value="1"/>
</dbReference>
<dbReference type="InterPro" id="IPR012223">
    <property type="entry name" value="TEII"/>
</dbReference>
<sequence>MRPDERARWLKSFGRRGPADVRLFCFHHAGGTASAYRDWPRLMPAAVEPVAVQLPGRADRFREPALDQMPVLVDHLVEVLLPLLDEPYAFYGLSMGARVAWALTHSLRDEGLPPPAALFLASVAVPGHREGKADWTEGEVLEYLRQMGGTPPEIFSEPALLAGLLPTLRADLKLVDSFHLRPATPLRTPIHVFAGIDDVEGSPKRMNDWQAETLGRFDLDVVTGGHFFDRAGEHQVIRAVTEDLLRKLAAVSLGLSIVEPTGARERAGGSLR</sequence>
<reference evidence="3 4" key="2">
    <citation type="submission" date="2020-03" db="EMBL/GenBank/DDBJ databases">
        <authorList>
            <person name="Ichikawa N."/>
            <person name="Kimura A."/>
            <person name="Kitahashi Y."/>
            <person name="Uohara A."/>
        </authorList>
    </citation>
    <scope>NUCLEOTIDE SEQUENCE [LARGE SCALE GENOMIC DNA]</scope>
    <source>
        <strain evidence="3 4">NBRC 105367</strain>
    </source>
</reference>
<evidence type="ECO:0000256" key="1">
    <source>
        <dbReference type="ARBA" id="ARBA00007169"/>
    </source>
</evidence>
<keyword evidence="4" id="KW-1185">Reference proteome</keyword>
<dbReference type="InterPro" id="IPR001031">
    <property type="entry name" value="Thioesterase"/>
</dbReference>
<protein>
    <submittedName>
        <fullName evidence="3">Thioesterase</fullName>
    </submittedName>
</protein>
<dbReference type="EMBL" id="AP022871">
    <property type="protein sequence ID" value="BCB89238.1"/>
    <property type="molecule type" value="Genomic_DNA"/>
</dbReference>
<dbReference type="InterPro" id="IPR029058">
    <property type="entry name" value="AB_hydrolase_fold"/>
</dbReference>
<dbReference type="PANTHER" id="PTHR11487:SF0">
    <property type="entry name" value="S-ACYL FATTY ACID SYNTHASE THIOESTERASE, MEDIUM CHAIN"/>
    <property type="match status" value="1"/>
</dbReference>
<dbReference type="GO" id="GO:0008610">
    <property type="term" value="P:lipid biosynthetic process"/>
    <property type="evidence" value="ECO:0007669"/>
    <property type="project" value="TreeGrafter"/>
</dbReference>
<proteinExistence type="inferred from homology"/>
<dbReference type="Proteomes" id="UP000503011">
    <property type="component" value="Chromosome"/>
</dbReference>
<dbReference type="KEGG" id="psuu:Psuf_065510"/>
<dbReference type="Gene3D" id="3.40.50.1820">
    <property type="entry name" value="alpha/beta hydrolase"/>
    <property type="match status" value="1"/>
</dbReference>
<reference evidence="3 4" key="1">
    <citation type="submission" date="2020-03" db="EMBL/GenBank/DDBJ databases">
        <title>Whole genome shotgun sequence of Phytohabitans suffuscus NBRC 105367.</title>
        <authorList>
            <person name="Komaki H."/>
            <person name="Tamura T."/>
        </authorList>
    </citation>
    <scope>NUCLEOTIDE SEQUENCE [LARGE SCALE GENOMIC DNA]</scope>
    <source>
        <strain evidence="3 4">NBRC 105367</strain>
    </source>
</reference>